<evidence type="ECO:0000313" key="6">
    <source>
        <dbReference type="Proteomes" id="UP000825179"/>
    </source>
</evidence>
<comment type="similarity">
    <text evidence="1 4">Belongs to the glycerate kinase type-1 family.</text>
</comment>
<organism evidence="5 6">
    <name type="scientific">Caldalkalibacillus thermarum (strain TA2.A1)</name>
    <dbReference type="NCBI Taxonomy" id="986075"/>
    <lineage>
        <taxon>Bacteria</taxon>
        <taxon>Bacillati</taxon>
        <taxon>Bacillota</taxon>
        <taxon>Bacilli</taxon>
        <taxon>Bacillales</taxon>
        <taxon>Bacillaceae</taxon>
        <taxon>Caldalkalibacillus</taxon>
    </lineage>
</organism>
<dbReference type="Gene3D" id="3.40.50.10350">
    <property type="entry name" value="Glycerate kinase, domain 1"/>
    <property type="match status" value="1"/>
</dbReference>
<dbReference type="Proteomes" id="UP000825179">
    <property type="component" value="Chromosome"/>
</dbReference>
<gene>
    <name evidence="5" type="ORF">HUR95_13490</name>
</gene>
<dbReference type="GO" id="GO:0031388">
    <property type="term" value="P:organic acid phosphorylation"/>
    <property type="evidence" value="ECO:0007669"/>
    <property type="project" value="UniProtKB-UniRule"/>
</dbReference>
<dbReference type="KEGG" id="cthu:HUR95_13490"/>
<keyword evidence="2 4" id="KW-0808">Transferase</keyword>
<dbReference type="GO" id="GO:0008887">
    <property type="term" value="F:glycerate kinase activity"/>
    <property type="evidence" value="ECO:0007669"/>
    <property type="project" value="UniProtKB-UniRule"/>
</dbReference>
<sequence length="382" mass="40627">MSMHIVLAPDSFKGSMSSMEAAHMMAKGIREVLPDAQVTTVPVADGGEGTVDAVLMSTGGEKITLPVEDPLGRIVEAAYGWLPDSHTAVIEMAEPSGLNRLAPNERDPYTASTYGTGQLIKDALDRGARHLIIGLGGSATVDGGVGCLQALGLKCFDQHGRLLKRVGGKLDRIARIDISELDPRLQQVKTTIAADVTNPLLGPEGAVYVFGPQKGVQKKDLAYFEQGMAHFAEVVAETTGKRLHNEPGSGAAGGFGFSLLTFFQAEMKSGIELILEVCHFESHVRSADLVITGEGKLDAQSLFGKGPIGIARLAKKHQVPCIALAGTVEGDPVQAREEGLLLMIPIVDQPMTLEEAMAQGPKLIYRASKRLMETLKLGKTLL</sequence>
<dbReference type="Gene3D" id="3.90.1510.10">
    <property type="entry name" value="Glycerate kinase, domain 2"/>
    <property type="match status" value="1"/>
</dbReference>
<evidence type="ECO:0000256" key="1">
    <source>
        <dbReference type="ARBA" id="ARBA00006284"/>
    </source>
</evidence>
<dbReference type="PIRSF" id="PIRSF006078">
    <property type="entry name" value="GlxK"/>
    <property type="match status" value="1"/>
</dbReference>
<name>A0A8X8I870_CALTT</name>
<dbReference type="PANTHER" id="PTHR21599:SF0">
    <property type="entry name" value="GLYCERATE KINASE"/>
    <property type="match status" value="1"/>
</dbReference>
<evidence type="ECO:0000256" key="4">
    <source>
        <dbReference type="PIRNR" id="PIRNR006078"/>
    </source>
</evidence>
<dbReference type="RefSeq" id="WP_222822655.1">
    <property type="nucleotide sequence ID" value="NZ_CP082237.1"/>
</dbReference>
<dbReference type="AlphaFoldDB" id="A0A8X8I870"/>
<evidence type="ECO:0000256" key="2">
    <source>
        <dbReference type="ARBA" id="ARBA00022679"/>
    </source>
</evidence>
<accession>A0A8X8I870</accession>
<keyword evidence="6" id="KW-1185">Reference proteome</keyword>
<protein>
    <submittedName>
        <fullName evidence="5">Glycerate kinase</fullName>
    </submittedName>
</protein>
<dbReference type="SUPFAM" id="SSF110738">
    <property type="entry name" value="Glycerate kinase I"/>
    <property type="match status" value="1"/>
</dbReference>
<dbReference type="InterPro" id="IPR018197">
    <property type="entry name" value="Glycerate_kinase_RE-like"/>
</dbReference>
<proteinExistence type="inferred from homology"/>
<dbReference type="PANTHER" id="PTHR21599">
    <property type="entry name" value="GLYCERATE KINASE"/>
    <property type="match status" value="1"/>
</dbReference>
<dbReference type="EMBL" id="CP082237">
    <property type="protein sequence ID" value="QZT33287.1"/>
    <property type="molecule type" value="Genomic_DNA"/>
</dbReference>
<evidence type="ECO:0000313" key="5">
    <source>
        <dbReference type="EMBL" id="QZT33287.1"/>
    </source>
</evidence>
<dbReference type="NCBIfam" id="TIGR00045">
    <property type="entry name" value="glycerate kinase"/>
    <property type="match status" value="1"/>
</dbReference>
<dbReference type="Pfam" id="PF02595">
    <property type="entry name" value="Gly_kinase"/>
    <property type="match status" value="1"/>
</dbReference>
<dbReference type="InterPro" id="IPR036129">
    <property type="entry name" value="Glycerate_kinase_sf"/>
</dbReference>
<dbReference type="InterPro" id="IPR004381">
    <property type="entry name" value="Glycerate_kinase"/>
</dbReference>
<reference evidence="5 6" key="1">
    <citation type="journal article" date="2020" name="Extremophiles">
        <title>Genomic analysis of Caldalkalibacillus thermarum TA2.A1 reveals aerobic alkaliphilic metabolism and evolutionary hallmarks linking alkaliphilic bacteria and plant life.</title>
        <authorList>
            <person name="de Jong S.I."/>
            <person name="van den Broek M.A."/>
            <person name="Merkel A.Y."/>
            <person name="de la Torre Cortes P."/>
            <person name="Kalamorz F."/>
            <person name="Cook G.M."/>
            <person name="van Loosdrecht M.C.M."/>
            <person name="McMillan D.G.G."/>
        </authorList>
    </citation>
    <scope>NUCLEOTIDE SEQUENCE [LARGE SCALE GENOMIC DNA]</scope>
    <source>
        <strain evidence="5 6">TA2.A1</strain>
    </source>
</reference>
<keyword evidence="3 4" id="KW-0418">Kinase</keyword>
<evidence type="ECO:0000256" key="3">
    <source>
        <dbReference type="ARBA" id="ARBA00022777"/>
    </source>
</evidence>
<dbReference type="InterPro" id="IPR018193">
    <property type="entry name" value="Glyc_kinase_flavodox-like_fold"/>
</dbReference>